<protein>
    <submittedName>
        <fullName evidence="1">Cro/Cl family transcriptional regulator</fullName>
    </submittedName>
</protein>
<organism evidence="1 2">
    <name type="scientific">Herbaspirillum rubrisubalbicans</name>
    <dbReference type="NCBI Taxonomy" id="80842"/>
    <lineage>
        <taxon>Bacteria</taxon>
        <taxon>Pseudomonadati</taxon>
        <taxon>Pseudomonadota</taxon>
        <taxon>Betaproteobacteria</taxon>
        <taxon>Burkholderiales</taxon>
        <taxon>Oxalobacteraceae</taxon>
        <taxon>Herbaspirillum</taxon>
    </lineage>
</organism>
<name>A0AAD0UG19_9BURK</name>
<dbReference type="SUPFAM" id="SSF47413">
    <property type="entry name" value="lambda repressor-like DNA-binding domains"/>
    <property type="match status" value="1"/>
</dbReference>
<dbReference type="Proteomes" id="UP000269199">
    <property type="component" value="Chromosome"/>
</dbReference>
<proteinExistence type="predicted"/>
<evidence type="ECO:0000313" key="1">
    <source>
        <dbReference type="EMBL" id="AYR26905.1"/>
    </source>
</evidence>
<dbReference type="Pfam" id="PF15943">
    <property type="entry name" value="YdaS_toxin"/>
    <property type="match status" value="1"/>
</dbReference>
<dbReference type="EMBL" id="CP024996">
    <property type="protein sequence ID" value="AYR26905.1"/>
    <property type="molecule type" value="Genomic_DNA"/>
</dbReference>
<dbReference type="GO" id="GO:0003677">
    <property type="term" value="F:DNA binding"/>
    <property type="evidence" value="ECO:0007669"/>
    <property type="project" value="InterPro"/>
</dbReference>
<dbReference type="AlphaFoldDB" id="A0AAD0UG19"/>
<evidence type="ECO:0000313" key="2">
    <source>
        <dbReference type="Proteomes" id="UP000269199"/>
    </source>
</evidence>
<dbReference type="InterPro" id="IPR010982">
    <property type="entry name" value="Lambda_DNA-bd_dom_sf"/>
</dbReference>
<dbReference type="InterPro" id="IPR031856">
    <property type="entry name" value="YdaS_toxin-like"/>
</dbReference>
<dbReference type="RefSeq" id="WP_061789317.1">
    <property type="nucleotide sequence ID" value="NZ_CP024996.1"/>
</dbReference>
<dbReference type="Gene3D" id="1.10.260.40">
    <property type="entry name" value="lambda repressor-like DNA-binding domains"/>
    <property type="match status" value="1"/>
</dbReference>
<gene>
    <name evidence="1" type="ORF">RC54_03850</name>
</gene>
<accession>A0AAD0UG19</accession>
<reference evidence="1 2" key="1">
    <citation type="submission" date="2017-11" db="EMBL/GenBank/DDBJ databases">
        <title>Complete genome sequence of Herbaspirillum rubrisubalbicans DSM 11543.</title>
        <authorList>
            <person name="Chen M."/>
            <person name="An Q."/>
        </authorList>
    </citation>
    <scope>NUCLEOTIDE SEQUENCE [LARGE SCALE GENOMIC DNA]</scope>
    <source>
        <strain evidence="1 2">DSM 11543</strain>
    </source>
</reference>
<sequence>MNGIEKTIAHFKSLSGVARALNLSGYQVVQQWRESGRVPAEYCPKIEELTEGEVRCEELNDRVNWAYLRQTSVASTAVG</sequence>